<feature type="transmembrane region" description="Helical" evidence="6">
    <location>
        <begin position="34"/>
        <end position="54"/>
    </location>
</feature>
<organism evidence="7 8">
    <name type="scientific">Jimgerdemannia flammicorona</name>
    <dbReference type="NCBI Taxonomy" id="994334"/>
    <lineage>
        <taxon>Eukaryota</taxon>
        <taxon>Fungi</taxon>
        <taxon>Fungi incertae sedis</taxon>
        <taxon>Mucoromycota</taxon>
        <taxon>Mucoromycotina</taxon>
        <taxon>Endogonomycetes</taxon>
        <taxon>Endogonales</taxon>
        <taxon>Endogonaceae</taxon>
        <taxon>Jimgerdemannia</taxon>
    </lineage>
</organism>
<keyword evidence="3 6" id="KW-0812">Transmembrane</keyword>
<evidence type="ECO:0000313" key="7">
    <source>
        <dbReference type="EMBL" id="RUS26141.1"/>
    </source>
</evidence>
<evidence type="ECO:0000256" key="6">
    <source>
        <dbReference type="RuleBase" id="RU368066"/>
    </source>
</evidence>
<dbReference type="GO" id="GO:0005886">
    <property type="term" value="C:plasma membrane"/>
    <property type="evidence" value="ECO:0007669"/>
    <property type="project" value="UniProtKB-SubCell"/>
</dbReference>
<reference evidence="7 8" key="1">
    <citation type="journal article" date="2018" name="New Phytol.">
        <title>Phylogenomics of Endogonaceae and evolution of mycorrhizas within Mucoromycota.</title>
        <authorList>
            <person name="Chang Y."/>
            <person name="Desiro A."/>
            <person name="Na H."/>
            <person name="Sandor L."/>
            <person name="Lipzen A."/>
            <person name="Clum A."/>
            <person name="Barry K."/>
            <person name="Grigoriev I.V."/>
            <person name="Martin F.M."/>
            <person name="Stajich J.E."/>
            <person name="Smith M.E."/>
            <person name="Bonito G."/>
            <person name="Spatafora J.W."/>
        </authorList>
    </citation>
    <scope>NUCLEOTIDE SEQUENCE [LARGE SCALE GENOMIC DNA]</scope>
    <source>
        <strain evidence="7 8">AD002</strain>
    </source>
</reference>
<dbReference type="GO" id="GO:0022857">
    <property type="term" value="F:transmembrane transporter activity"/>
    <property type="evidence" value="ECO:0007669"/>
    <property type="project" value="UniProtKB-UniRule"/>
</dbReference>
<evidence type="ECO:0000256" key="3">
    <source>
        <dbReference type="ARBA" id="ARBA00022692"/>
    </source>
</evidence>
<evidence type="ECO:0000256" key="5">
    <source>
        <dbReference type="ARBA" id="ARBA00023136"/>
    </source>
</evidence>
<comment type="subcellular location">
    <subcellularLocation>
        <location evidence="6">Cell membrane</location>
        <topology evidence="6">Multi-pass membrane protein</topology>
    </subcellularLocation>
    <subcellularLocation>
        <location evidence="1">Membrane</location>
        <topology evidence="1">Multi-pass membrane protein</topology>
    </subcellularLocation>
</comment>
<dbReference type="InterPro" id="IPR007603">
    <property type="entry name" value="Choline_transptr-like"/>
</dbReference>
<comment type="function">
    <text evidence="6">Probably involved in transport through the plasma membrane.</text>
</comment>
<comment type="similarity">
    <text evidence="2 6">Belongs to the CTL (choline transporter-like) family.</text>
</comment>
<evidence type="ECO:0000313" key="8">
    <source>
        <dbReference type="Proteomes" id="UP000274822"/>
    </source>
</evidence>
<protein>
    <recommendedName>
        <fullName evidence="6">Protein PNS1</fullName>
    </recommendedName>
</protein>
<comment type="caution">
    <text evidence="7">The sequence shown here is derived from an EMBL/GenBank/DDBJ whole genome shotgun (WGS) entry which is preliminary data.</text>
</comment>
<keyword evidence="4 6" id="KW-1133">Transmembrane helix</keyword>
<accession>A0A433Q8R5</accession>
<comment type="caution">
    <text evidence="6">Lacks conserved residue(s) required for the propagation of feature annotation.</text>
</comment>
<evidence type="ECO:0000256" key="1">
    <source>
        <dbReference type="ARBA" id="ARBA00004141"/>
    </source>
</evidence>
<keyword evidence="5 6" id="KW-0472">Membrane</keyword>
<sequence length="94" mass="10219">MGIILIGAITALFSYAYVEWVKPTFNAGGNYTVVLVLICFLLGIMMATIVANVIDSGVATTFVALAEDPEALRRTKPELYQRIVQTWPQIAVGV</sequence>
<name>A0A433Q8R5_9FUNG</name>
<proteinExistence type="inferred from homology"/>
<evidence type="ECO:0000256" key="4">
    <source>
        <dbReference type="ARBA" id="ARBA00022989"/>
    </source>
</evidence>
<gene>
    <name evidence="7" type="ORF">BC938DRAFT_471185</name>
</gene>
<evidence type="ECO:0000256" key="2">
    <source>
        <dbReference type="ARBA" id="ARBA00007168"/>
    </source>
</evidence>
<dbReference type="Proteomes" id="UP000274822">
    <property type="component" value="Unassembled WGS sequence"/>
</dbReference>
<dbReference type="EMBL" id="RBNJ01011173">
    <property type="protein sequence ID" value="RUS26141.1"/>
    <property type="molecule type" value="Genomic_DNA"/>
</dbReference>
<dbReference type="AlphaFoldDB" id="A0A433Q8R5"/>
<dbReference type="Pfam" id="PF04515">
    <property type="entry name" value="Choline_transpo"/>
    <property type="match status" value="1"/>
</dbReference>
<keyword evidence="8" id="KW-1185">Reference proteome</keyword>